<accession>A0A5K3EQ72</accession>
<evidence type="ECO:0000313" key="6">
    <source>
        <dbReference type="WBParaSite" id="MCU_002223-RC"/>
    </source>
</evidence>
<dbReference type="GO" id="GO:0042826">
    <property type="term" value="F:histone deacetylase binding"/>
    <property type="evidence" value="ECO:0007669"/>
    <property type="project" value="InterPro"/>
</dbReference>
<evidence type="ECO:0000256" key="3">
    <source>
        <dbReference type="ARBA" id="ARBA00022833"/>
    </source>
</evidence>
<dbReference type="GO" id="GO:0008270">
    <property type="term" value="F:zinc ion binding"/>
    <property type="evidence" value="ECO:0007669"/>
    <property type="project" value="UniProtKB-KW"/>
</dbReference>
<evidence type="ECO:0000256" key="4">
    <source>
        <dbReference type="PROSITE-ProRule" id="PRU00134"/>
    </source>
</evidence>
<dbReference type="InterPro" id="IPR046824">
    <property type="entry name" value="Mss51-like_C"/>
</dbReference>
<keyword evidence="3" id="KW-0862">Zinc</keyword>
<organism evidence="6">
    <name type="scientific">Mesocestoides corti</name>
    <name type="common">Flatworm</name>
    <dbReference type="NCBI Taxonomy" id="53468"/>
    <lineage>
        <taxon>Eukaryota</taxon>
        <taxon>Metazoa</taxon>
        <taxon>Spiralia</taxon>
        <taxon>Lophotrochozoa</taxon>
        <taxon>Platyhelminthes</taxon>
        <taxon>Cestoda</taxon>
        <taxon>Eucestoda</taxon>
        <taxon>Cyclophyllidea</taxon>
        <taxon>Mesocestoididae</taxon>
        <taxon>Mesocestoides</taxon>
    </lineage>
</organism>
<keyword evidence="1" id="KW-0479">Metal-binding</keyword>
<feature type="domain" description="MYND-type" evidence="5">
    <location>
        <begin position="14"/>
        <end position="61"/>
    </location>
</feature>
<dbReference type="PROSITE" id="PS50865">
    <property type="entry name" value="ZF_MYND_2"/>
    <property type="match status" value="1"/>
</dbReference>
<dbReference type="InterPro" id="IPR002893">
    <property type="entry name" value="Znf_MYND"/>
</dbReference>
<dbReference type="GO" id="GO:0045892">
    <property type="term" value="P:negative regulation of DNA-templated transcription"/>
    <property type="evidence" value="ECO:0007669"/>
    <property type="project" value="InterPro"/>
</dbReference>
<proteinExistence type="predicted"/>
<name>A0A5K3EQ72_MESCO</name>
<dbReference type="PANTHER" id="PTHR47085:SF1">
    <property type="entry name" value="ZINC FINGER MYND DOMAIN-CONTAINING PROTEIN 15"/>
    <property type="match status" value="1"/>
</dbReference>
<keyword evidence="2 4" id="KW-0863">Zinc-finger</keyword>
<evidence type="ECO:0000259" key="5">
    <source>
        <dbReference type="PROSITE" id="PS50865"/>
    </source>
</evidence>
<protein>
    <submittedName>
        <fullName evidence="6">MYND-type domain-containing protein</fullName>
    </submittedName>
</protein>
<evidence type="ECO:0000256" key="2">
    <source>
        <dbReference type="ARBA" id="ARBA00022771"/>
    </source>
</evidence>
<dbReference type="PANTHER" id="PTHR47085">
    <property type="entry name" value="ZINC FINGER MYND DOMAIN-CONTAINING PROTEIN 15"/>
    <property type="match status" value="1"/>
</dbReference>
<dbReference type="InterPro" id="IPR042989">
    <property type="entry name" value="ZMY15"/>
</dbReference>
<dbReference type="WBParaSite" id="MCU_002223-RC">
    <property type="protein sequence ID" value="MCU_002223-RC"/>
    <property type="gene ID" value="MCU_002223"/>
</dbReference>
<evidence type="ECO:0000256" key="1">
    <source>
        <dbReference type="ARBA" id="ARBA00022723"/>
    </source>
</evidence>
<dbReference type="AlphaFoldDB" id="A0A5K3EQ72"/>
<reference evidence="6" key="1">
    <citation type="submission" date="2019-11" db="UniProtKB">
        <authorList>
            <consortium name="WormBaseParasite"/>
        </authorList>
    </citation>
    <scope>IDENTIFICATION</scope>
</reference>
<dbReference type="Pfam" id="PF20179">
    <property type="entry name" value="MSS51_C"/>
    <property type="match status" value="1"/>
</dbReference>
<sequence>MECWQSDNDSFTFCCCCGREVPLIKTITCSLCQAVCYCSENCRERDFVNTLNPKHSHEVWCKFMKYFMDYAFVAESFPFKFTAQTTSPFFSSSKLFVFLRNYGVFKLGLWKYLFHTSGYGPGDGLKEWGGLIFDSCLVEKTGTDTTWQDFYREENALLRAYASPSDVIMLSVCPRISSEDLRQTQLLTVDLSGWEAFYSWRGLSLSSPLAFLFHWPLTVYYILNKLFPVVYPHQVNHILEKKTLNVHVIGAEAEVDMLPVFKELEFLISPAIEEVVLNLIGPNISPYASGKKWLLSHRMSANIWRGHYHQFVEEFQSGGNFCSPDFVIGFNVGFAAYPSWTKTLELLKAMNVPCFFTDSCQYSCIWDFQVMDAVGLGSGFDTSNPQSAMASLNLNPFRSPVRIRTGGTRWPWFSNAFIFSPCAAEFNEDALAAKLSGVQI</sequence>